<dbReference type="EMBL" id="MHRA01000011">
    <property type="protein sequence ID" value="OHA15776.1"/>
    <property type="molecule type" value="Genomic_DNA"/>
</dbReference>
<name>A0A1G2LVY4_9BACT</name>
<reference evidence="2 3" key="1">
    <citation type="journal article" date="2016" name="Nat. Commun.">
        <title>Thousands of microbial genomes shed light on interconnected biogeochemical processes in an aquifer system.</title>
        <authorList>
            <person name="Anantharaman K."/>
            <person name="Brown C.T."/>
            <person name="Hug L.A."/>
            <person name="Sharon I."/>
            <person name="Castelle C.J."/>
            <person name="Probst A.J."/>
            <person name="Thomas B.C."/>
            <person name="Singh A."/>
            <person name="Wilkins M.J."/>
            <person name="Karaoz U."/>
            <person name="Brodie E.L."/>
            <person name="Williams K.H."/>
            <person name="Hubbard S.S."/>
            <person name="Banfield J.F."/>
        </authorList>
    </citation>
    <scope>NUCLEOTIDE SEQUENCE [LARGE SCALE GENOMIC DNA]</scope>
</reference>
<dbReference type="SUPFAM" id="SSF53448">
    <property type="entry name" value="Nucleotide-diphospho-sugar transferases"/>
    <property type="match status" value="1"/>
</dbReference>
<accession>A0A1G2LVY4</accession>
<dbReference type="AlphaFoldDB" id="A0A1G2LVY4"/>
<comment type="caution">
    <text evidence="2">The sequence shown here is derived from an EMBL/GenBank/DDBJ whole genome shotgun (WGS) entry which is preliminary data.</text>
</comment>
<dbReference type="Proteomes" id="UP000178116">
    <property type="component" value="Unassembled WGS sequence"/>
</dbReference>
<dbReference type="CDD" id="cd00761">
    <property type="entry name" value="Glyco_tranf_GTA_type"/>
    <property type="match status" value="1"/>
</dbReference>
<dbReference type="InterPro" id="IPR029044">
    <property type="entry name" value="Nucleotide-diphossugar_trans"/>
</dbReference>
<evidence type="ECO:0000259" key="1">
    <source>
        <dbReference type="Pfam" id="PF00535"/>
    </source>
</evidence>
<protein>
    <recommendedName>
        <fullName evidence="1">Glycosyltransferase 2-like domain-containing protein</fullName>
    </recommendedName>
</protein>
<sequence length="260" mass="30569">MLSIIIPSYKDPLLQKTVDSLLENAEREIEIIPVLDGYLPDSPLKEDPRIKALCLEKNLGMRNAINSGVRAAKGEYIMKCDSHCMFGKGFDRLLLENIEDNWVVVPRLYRLDTDKWEVMKERPMDYQKFIFYQPTNKIAAQEWISRTRERKDVLIDENIVFQGSCWLMSRKHWDNAIKRLEEENYGTFAQEPTEIAMKTFVAGGKVMVNKKTWYAHKYRKFRRTYRLSSEEIKKGNDYVLNNLRGELAKINERFGLFGLL</sequence>
<gene>
    <name evidence="2" type="ORF">A3A10_00035</name>
</gene>
<organism evidence="2 3">
    <name type="scientific">Candidatus Tagabacteria bacterium RIFCSPLOWO2_01_FULL_42_9</name>
    <dbReference type="NCBI Taxonomy" id="1802296"/>
    <lineage>
        <taxon>Bacteria</taxon>
        <taxon>Candidatus Tagaibacteriota</taxon>
    </lineage>
</organism>
<evidence type="ECO:0000313" key="2">
    <source>
        <dbReference type="EMBL" id="OHA15776.1"/>
    </source>
</evidence>
<proteinExistence type="predicted"/>
<evidence type="ECO:0000313" key="3">
    <source>
        <dbReference type="Proteomes" id="UP000178116"/>
    </source>
</evidence>
<dbReference type="Pfam" id="PF00535">
    <property type="entry name" value="Glycos_transf_2"/>
    <property type="match status" value="1"/>
</dbReference>
<dbReference type="InterPro" id="IPR001173">
    <property type="entry name" value="Glyco_trans_2-like"/>
</dbReference>
<dbReference type="Gene3D" id="3.90.550.10">
    <property type="entry name" value="Spore Coat Polysaccharide Biosynthesis Protein SpsA, Chain A"/>
    <property type="match status" value="1"/>
</dbReference>
<feature type="domain" description="Glycosyltransferase 2-like" evidence="1">
    <location>
        <begin position="3"/>
        <end position="171"/>
    </location>
</feature>